<evidence type="ECO:0000313" key="1">
    <source>
        <dbReference type="EMBL" id="ELY77120.1"/>
    </source>
</evidence>
<gene>
    <name evidence="1" type="ORF">C486_16755</name>
</gene>
<dbReference type="PATRIC" id="fig|1230459.4.peg.3346"/>
<name>L9YSC6_9EURY</name>
<sequence length="65" mass="7055">MTDRRYLAVVGFEERRRWWAHDPSSAALLRETRCCPVRGITSHGVAQAITTGRTASADAAAAVLA</sequence>
<accession>L9YSC6</accession>
<dbReference type="RefSeq" id="WP_008457908.1">
    <property type="nucleotide sequence ID" value="NZ_AOIJ01000063.1"/>
</dbReference>
<proteinExistence type="predicted"/>
<dbReference type="Proteomes" id="UP000011592">
    <property type="component" value="Unassembled WGS sequence"/>
</dbReference>
<dbReference type="AlphaFoldDB" id="L9YSC6"/>
<dbReference type="EMBL" id="AOIJ01000063">
    <property type="protein sequence ID" value="ELY77120.1"/>
    <property type="molecule type" value="Genomic_DNA"/>
</dbReference>
<reference evidence="1 2" key="1">
    <citation type="journal article" date="2014" name="PLoS Genet.">
        <title>Phylogenetically driven sequencing of extremely halophilic archaea reveals strategies for static and dynamic osmo-response.</title>
        <authorList>
            <person name="Becker E.A."/>
            <person name="Seitzer P.M."/>
            <person name="Tritt A."/>
            <person name="Larsen D."/>
            <person name="Krusor M."/>
            <person name="Yao A.I."/>
            <person name="Wu D."/>
            <person name="Madern D."/>
            <person name="Eisen J.A."/>
            <person name="Darling A.E."/>
            <person name="Facciotti M.T."/>
        </authorList>
    </citation>
    <scope>NUCLEOTIDE SEQUENCE [LARGE SCALE GENOMIC DNA]</scope>
    <source>
        <strain evidence="1 2">JCM 14663</strain>
    </source>
</reference>
<evidence type="ECO:0000313" key="2">
    <source>
        <dbReference type="Proteomes" id="UP000011592"/>
    </source>
</evidence>
<protein>
    <submittedName>
        <fullName evidence="1">Uncharacterized protein</fullName>
    </submittedName>
</protein>
<comment type="caution">
    <text evidence="1">The sequence shown here is derived from an EMBL/GenBank/DDBJ whole genome shotgun (WGS) entry which is preliminary data.</text>
</comment>
<organism evidence="1 2">
    <name type="scientific">Natrinema gari JCM 14663</name>
    <dbReference type="NCBI Taxonomy" id="1230459"/>
    <lineage>
        <taxon>Archaea</taxon>
        <taxon>Methanobacteriati</taxon>
        <taxon>Methanobacteriota</taxon>
        <taxon>Stenosarchaea group</taxon>
        <taxon>Halobacteria</taxon>
        <taxon>Halobacteriales</taxon>
        <taxon>Natrialbaceae</taxon>
        <taxon>Natrinema</taxon>
    </lineage>
</organism>
<keyword evidence="2" id="KW-1185">Reference proteome</keyword>